<evidence type="ECO:0000313" key="1">
    <source>
        <dbReference type="EMBL" id="SDT05437.1"/>
    </source>
</evidence>
<proteinExistence type="predicted"/>
<name>A0A1H1X7Y8_9FLAO</name>
<sequence>MGYIEELEELSKMNMQNEDYNYAQRIIMVNMIQEKISDAQTSDDYFIRFFEDVINENIDFDFQSALSEDAYNSASEDAEACINIFPKLSEMKANRSVLPWIITALKYTDQIVLHYIQEILDINPIKHPDHGIERSMYIQIKSGGYTAQVAGNLLNNLYEQRNKLEHRYVKDPKNEEKKVLLKPEFGTARKKIKNSFPKALKSFRKAYKEHYE</sequence>
<accession>A0A1H1X7Y8</accession>
<organism evidence="1 2">
    <name type="scientific">Winogradskyella sediminis</name>
    <dbReference type="NCBI Taxonomy" id="1382466"/>
    <lineage>
        <taxon>Bacteria</taxon>
        <taxon>Pseudomonadati</taxon>
        <taxon>Bacteroidota</taxon>
        <taxon>Flavobacteriia</taxon>
        <taxon>Flavobacteriales</taxon>
        <taxon>Flavobacteriaceae</taxon>
        <taxon>Winogradskyella</taxon>
    </lineage>
</organism>
<protein>
    <recommendedName>
        <fullName evidence="3">Cthe-2314-like HEPN domain-containing protein</fullName>
    </recommendedName>
</protein>
<evidence type="ECO:0000313" key="2">
    <source>
        <dbReference type="Proteomes" id="UP000198963"/>
    </source>
</evidence>
<evidence type="ECO:0008006" key="3">
    <source>
        <dbReference type="Google" id="ProtNLM"/>
    </source>
</evidence>
<dbReference type="Proteomes" id="UP000198963">
    <property type="component" value="Chromosome I"/>
</dbReference>
<dbReference type="AlphaFoldDB" id="A0A1H1X7Y8"/>
<keyword evidence="2" id="KW-1185">Reference proteome</keyword>
<dbReference type="STRING" id="1249933.SAMN04489797_3130"/>
<dbReference type="EMBL" id="LT629774">
    <property type="protein sequence ID" value="SDT05437.1"/>
    <property type="molecule type" value="Genomic_DNA"/>
</dbReference>
<reference evidence="1 2" key="1">
    <citation type="submission" date="2016-10" db="EMBL/GenBank/DDBJ databases">
        <authorList>
            <person name="Varghese N."/>
            <person name="Submissions S."/>
        </authorList>
    </citation>
    <scope>NUCLEOTIDE SEQUENCE [LARGE SCALE GENOMIC DNA]</scope>
    <source>
        <strain evidence="1 2">RHA_55</strain>
    </source>
</reference>
<gene>
    <name evidence="1" type="ORF">SAMN04489797_3130</name>
</gene>